<comment type="subcellular location">
    <subcellularLocation>
        <location evidence="8">Secreted</location>
    </subcellularLocation>
</comment>
<evidence type="ECO:0000256" key="6">
    <source>
        <dbReference type="ARBA" id="ARBA00023049"/>
    </source>
</evidence>
<dbReference type="PRINTS" id="PR00730">
    <property type="entry name" value="THERMOLYSIN"/>
</dbReference>
<keyword evidence="6 8" id="KW-0482">Metalloprotease</keyword>
<comment type="function">
    <text evidence="8">Extracellular zinc metalloprotease.</text>
</comment>
<protein>
    <recommendedName>
        <fullName evidence="8">Neutral metalloproteinase</fullName>
        <ecNumber evidence="8">3.4.24.-</ecNumber>
    </recommendedName>
</protein>
<dbReference type="Pfam" id="PF02868">
    <property type="entry name" value="Peptidase_M4_C"/>
    <property type="match status" value="1"/>
</dbReference>
<evidence type="ECO:0000256" key="2">
    <source>
        <dbReference type="ARBA" id="ARBA00022670"/>
    </source>
</evidence>
<dbReference type="InterPro" id="IPR023612">
    <property type="entry name" value="Peptidase_M4"/>
</dbReference>
<dbReference type="Gene3D" id="1.10.390.10">
    <property type="entry name" value="Neutral Protease Domain 2"/>
    <property type="match status" value="1"/>
</dbReference>
<keyword evidence="8" id="KW-0964">Secreted</keyword>
<evidence type="ECO:0000256" key="8">
    <source>
        <dbReference type="RuleBase" id="RU366073"/>
    </source>
</evidence>
<evidence type="ECO:0000256" key="5">
    <source>
        <dbReference type="ARBA" id="ARBA00022833"/>
    </source>
</evidence>
<dbReference type="EC" id="3.4.24.-" evidence="8"/>
<organism evidence="11 12">
    <name type="scientific">Janibacter indicus</name>
    <dbReference type="NCBI Taxonomy" id="857417"/>
    <lineage>
        <taxon>Bacteria</taxon>
        <taxon>Bacillati</taxon>
        <taxon>Actinomycetota</taxon>
        <taxon>Actinomycetes</taxon>
        <taxon>Micrococcales</taxon>
        <taxon>Intrasporangiaceae</taxon>
        <taxon>Janibacter</taxon>
    </lineage>
</organism>
<dbReference type="PANTHER" id="PTHR43579:SF1">
    <property type="entry name" value="NEUTRAL METALLOPROTEINASE"/>
    <property type="match status" value="1"/>
</dbReference>
<dbReference type="CDD" id="cd09597">
    <property type="entry name" value="M4_TLP"/>
    <property type="match status" value="1"/>
</dbReference>
<dbReference type="AlphaFoldDB" id="A0A1L3MJF6"/>
<dbReference type="PANTHER" id="PTHR43579">
    <property type="match status" value="1"/>
</dbReference>
<keyword evidence="2 8" id="KW-0645">Protease</keyword>
<dbReference type="InterPro" id="IPR052759">
    <property type="entry name" value="Metalloprotease_M4"/>
</dbReference>
<dbReference type="Pfam" id="PF20242">
    <property type="entry name" value="Emfourin"/>
    <property type="match status" value="1"/>
</dbReference>
<dbReference type="SUPFAM" id="SSF55486">
    <property type="entry name" value="Metalloproteases ('zincins'), catalytic domain"/>
    <property type="match status" value="1"/>
</dbReference>
<evidence type="ECO:0000259" key="9">
    <source>
        <dbReference type="Pfam" id="PF01447"/>
    </source>
</evidence>
<feature type="active site" description="Proton donor" evidence="7">
    <location>
        <position position="266"/>
    </location>
</feature>
<comment type="cofactor">
    <cofactor evidence="8">
        <name>Zn(2+)</name>
        <dbReference type="ChEBI" id="CHEBI:29105"/>
    </cofactor>
</comment>
<evidence type="ECO:0000256" key="1">
    <source>
        <dbReference type="ARBA" id="ARBA00009388"/>
    </source>
</evidence>
<dbReference type="KEGG" id="jte:ASJ30_13845"/>
<evidence type="ECO:0000256" key="3">
    <source>
        <dbReference type="ARBA" id="ARBA00022723"/>
    </source>
</evidence>
<dbReference type="InterPro" id="IPR013856">
    <property type="entry name" value="Peptidase_M4_domain"/>
</dbReference>
<sequence>MTRCSIVPPHVLAALARSDRPGPALVAARTLAIDASLRHERLPAGPRPTIAPPVRQEVAGPQRTIHDARGGEELPGEVVRVEGGPATGDPAADEAHDGLGLTWQLWAQEYGRDSLDGARMPLVATVHYAEQYDNAFWNGEQMVFGDGDGETFGRFTASLDVIGHELAHGVTEHTAGLVYRGQPGALNEHVSDVFGVLVKQRHLDQSADEADWLIGAELLLPAVQGSALRSMAAPGTAYDDPRLGRDPQPAHMDDFVRTSDDNGGVHINSGIPNKAFHLVATTIGGPAWQAPGLIWRDVLLGEISADCDFATFADLTLAAATDRYGRDSAEAAAVADAWRQVGVTPAGEGGAPDPAREQPEPVDGAADAALRLTRTGGVAGLTRTRELTLGELPEPDARAFRSLIEGPQLPRLADEAPPRPDAFCYGLSCERPELDVQVPEAALPQATRRLFERTLRREG</sequence>
<dbReference type="Gene3D" id="3.10.170.10">
    <property type="match status" value="1"/>
</dbReference>
<feature type="domain" description="Peptidase M4 C-terminal" evidence="10">
    <location>
        <begin position="175"/>
        <end position="343"/>
    </location>
</feature>
<dbReference type="Proteomes" id="UP000182938">
    <property type="component" value="Chromosome"/>
</dbReference>
<evidence type="ECO:0000259" key="10">
    <source>
        <dbReference type="Pfam" id="PF02868"/>
    </source>
</evidence>
<dbReference type="EMBL" id="CP013290">
    <property type="protein sequence ID" value="APH02478.1"/>
    <property type="molecule type" value="Genomic_DNA"/>
</dbReference>
<reference evidence="11 12" key="1">
    <citation type="submission" date="2015-11" db="EMBL/GenBank/DDBJ databases">
        <authorList>
            <person name="Zhang Y."/>
            <person name="Guo Z."/>
        </authorList>
    </citation>
    <scope>NUCLEOTIDE SEQUENCE [LARGE SCALE GENOMIC DNA]</scope>
    <source>
        <strain evidence="11 12">YFY001</strain>
    </source>
</reference>
<dbReference type="GO" id="GO:0004222">
    <property type="term" value="F:metalloendopeptidase activity"/>
    <property type="evidence" value="ECO:0007669"/>
    <property type="project" value="UniProtKB-UniRule"/>
</dbReference>
<dbReference type="InterPro" id="IPR001570">
    <property type="entry name" value="Peptidase_M4_C_domain"/>
</dbReference>
<proteinExistence type="inferred from homology"/>
<keyword evidence="3" id="KW-0479">Metal-binding</keyword>
<comment type="similarity">
    <text evidence="1 8">Belongs to the peptidase M4 family.</text>
</comment>
<keyword evidence="12" id="KW-1185">Reference proteome</keyword>
<dbReference type="InterPro" id="IPR049457">
    <property type="entry name" value="Emfourin"/>
</dbReference>
<keyword evidence="4 8" id="KW-0378">Hydrolase</keyword>
<dbReference type="GO" id="GO:0005576">
    <property type="term" value="C:extracellular region"/>
    <property type="evidence" value="ECO:0007669"/>
    <property type="project" value="UniProtKB-SubCell"/>
</dbReference>
<feature type="domain" description="Peptidase M4" evidence="9">
    <location>
        <begin position="89"/>
        <end position="172"/>
    </location>
</feature>
<dbReference type="GO" id="GO:0006508">
    <property type="term" value="P:proteolysis"/>
    <property type="evidence" value="ECO:0007669"/>
    <property type="project" value="UniProtKB-KW"/>
</dbReference>
<dbReference type="GO" id="GO:0046872">
    <property type="term" value="F:metal ion binding"/>
    <property type="evidence" value="ECO:0007669"/>
    <property type="project" value="UniProtKB-UniRule"/>
</dbReference>
<keyword evidence="5 8" id="KW-0862">Zinc</keyword>
<feature type="active site" evidence="7">
    <location>
        <position position="165"/>
    </location>
</feature>
<dbReference type="Pfam" id="PF01447">
    <property type="entry name" value="Peptidase_M4"/>
    <property type="match status" value="1"/>
</dbReference>
<dbReference type="RefSeq" id="WP_072625619.1">
    <property type="nucleotide sequence ID" value="NZ_CP013290.1"/>
</dbReference>
<name>A0A1L3MJF6_9MICO</name>
<dbReference type="InterPro" id="IPR027268">
    <property type="entry name" value="Peptidase_M4/M1_CTD_sf"/>
</dbReference>
<evidence type="ECO:0000313" key="11">
    <source>
        <dbReference type="EMBL" id="APH02478.1"/>
    </source>
</evidence>
<gene>
    <name evidence="11" type="ORF">ASJ30_13845</name>
</gene>
<accession>A0A1L3MJF6</accession>
<evidence type="ECO:0000313" key="12">
    <source>
        <dbReference type="Proteomes" id="UP000182938"/>
    </source>
</evidence>
<evidence type="ECO:0000256" key="7">
    <source>
        <dbReference type="PIRSR" id="PIRSR623612-1"/>
    </source>
</evidence>
<evidence type="ECO:0000256" key="4">
    <source>
        <dbReference type="ARBA" id="ARBA00022801"/>
    </source>
</evidence>